<keyword evidence="1" id="KW-0547">Nucleotide-binding</keyword>
<feature type="domain" description="UvrD-like helicase ATP-binding" evidence="5">
    <location>
        <begin position="222"/>
        <end position="364"/>
    </location>
</feature>
<dbReference type="Pfam" id="PF08378">
    <property type="entry name" value="NERD"/>
    <property type="match status" value="1"/>
</dbReference>
<evidence type="ECO:0000256" key="2">
    <source>
        <dbReference type="ARBA" id="ARBA00022801"/>
    </source>
</evidence>
<dbReference type="Proteomes" id="UP001152795">
    <property type="component" value="Unassembled WGS sequence"/>
</dbReference>
<keyword evidence="4" id="KW-0067">ATP-binding</keyword>
<comment type="caution">
    <text evidence="7">The sequence shown here is derived from an EMBL/GenBank/DDBJ whole genome shotgun (WGS) entry which is preliminary data.</text>
</comment>
<gene>
    <name evidence="7" type="ORF">PACLA_8A085103</name>
</gene>
<reference evidence="7" key="1">
    <citation type="submission" date="2020-04" db="EMBL/GenBank/DDBJ databases">
        <authorList>
            <person name="Alioto T."/>
            <person name="Alioto T."/>
            <person name="Gomez Garrido J."/>
        </authorList>
    </citation>
    <scope>NUCLEOTIDE SEQUENCE</scope>
    <source>
        <strain evidence="7">A484AB</strain>
    </source>
</reference>
<keyword evidence="8" id="KW-1185">Reference proteome</keyword>
<dbReference type="OrthoDB" id="7388703at2759"/>
<dbReference type="GO" id="GO:0004386">
    <property type="term" value="F:helicase activity"/>
    <property type="evidence" value="ECO:0007669"/>
    <property type="project" value="UniProtKB-KW"/>
</dbReference>
<dbReference type="GO" id="GO:0005524">
    <property type="term" value="F:ATP binding"/>
    <property type="evidence" value="ECO:0007669"/>
    <property type="project" value="UniProtKB-KW"/>
</dbReference>
<dbReference type="Pfam" id="PF00580">
    <property type="entry name" value="UvrD-helicase"/>
    <property type="match status" value="1"/>
</dbReference>
<keyword evidence="2" id="KW-0378">Hydrolase</keyword>
<organism evidence="7 8">
    <name type="scientific">Paramuricea clavata</name>
    <name type="common">Red gorgonian</name>
    <name type="synonym">Violescent sea-whip</name>
    <dbReference type="NCBI Taxonomy" id="317549"/>
    <lineage>
        <taxon>Eukaryota</taxon>
        <taxon>Metazoa</taxon>
        <taxon>Cnidaria</taxon>
        <taxon>Anthozoa</taxon>
        <taxon>Octocorallia</taxon>
        <taxon>Malacalcyonacea</taxon>
        <taxon>Plexauridae</taxon>
        <taxon>Paramuricea</taxon>
    </lineage>
</organism>
<evidence type="ECO:0000313" key="7">
    <source>
        <dbReference type="EMBL" id="CAB3999684.1"/>
    </source>
</evidence>
<evidence type="ECO:0000313" key="8">
    <source>
        <dbReference type="Proteomes" id="UP001152795"/>
    </source>
</evidence>
<dbReference type="GO" id="GO:0016787">
    <property type="term" value="F:hydrolase activity"/>
    <property type="evidence" value="ECO:0007669"/>
    <property type="project" value="UniProtKB-KW"/>
</dbReference>
<dbReference type="EMBL" id="CACRXK020003649">
    <property type="protein sequence ID" value="CAB3999684.1"/>
    <property type="molecule type" value="Genomic_DNA"/>
</dbReference>
<evidence type="ECO:0000259" key="6">
    <source>
        <dbReference type="Pfam" id="PF08378"/>
    </source>
</evidence>
<name>A0A7D9I357_PARCT</name>
<evidence type="ECO:0008006" key="9">
    <source>
        <dbReference type="Google" id="ProtNLM"/>
    </source>
</evidence>
<evidence type="ECO:0000256" key="4">
    <source>
        <dbReference type="ARBA" id="ARBA00022840"/>
    </source>
</evidence>
<evidence type="ECO:0000256" key="3">
    <source>
        <dbReference type="ARBA" id="ARBA00022806"/>
    </source>
</evidence>
<dbReference type="InterPro" id="IPR014016">
    <property type="entry name" value="UvrD-like_ATP-bd"/>
</dbReference>
<protein>
    <recommendedName>
        <fullName evidence="9">NERD domain-containing protein</fullName>
    </recommendedName>
</protein>
<dbReference type="Gene3D" id="3.40.50.300">
    <property type="entry name" value="P-loop containing nucleotide triphosphate hydrolases"/>
    <property type="match status" value="1"/>
</dbReference>
<evidence type="ECO:0000259" key="5">
    <source>
        <dbReference type="Pfam" id="PF00580"/>
    </source>
</evidence>
<dbReference type="SUPFAM" id="SSF52540">
    <property type="entry name" value="P-loop containing nucleoside triphosphate hydrolases"/>
    <property type="match status" value="1"/>
</dbReference>
<keyword evidence="3" id="KW-0347">Helicase</keyword>
<dbReference type="InterPro" id="IPR011528">
    <property type="entry name" value="NERD"/>
</dbReference>
<feature type="domain" description="NERD" evidence="6">
    <location>
        <begin position="45"/>
        <end position="122"/>
    </location>
</feature>
<proteinExistence type="predicted"/>
<accession>A0A7D9I357</accession>
<dbReference type="AlphaFoldDB" id="A0A7D9I357"/>
<dbReference type="InterPro" id="IPR027417">
    <property type="entry name" value="P-loop_NTPase"/>
</dbReference>
<evidence type="ECO:0000256" key="1">
    <source>
        <dbReference type="ARBA" id="ARBA00022741"/>
    </source>
</evidence>
<sequence length="525" mass="59532">MIPCVFMSKRTKDSRNGKEAERALYNVLERINTDHKSQITYYSGKTFGFVFHNLTFDDEEIDFVFLTTYGLLIMECKGLINRILVQPRYEEACNQLNQQTTKLLDSLRLSSDIPILKVVAFPLLNRCDVEPVNETRVLFKEDLNDLNNFLRRSGFLVRKNAMRFEKYVQIAKKFLVKYHSHGKKFMNCREFKRRGISDCTNSLQRTFKTKFYTKEQAMLLNVDHCEDVWVTGPAGTGKTLVLKDLVEKLAERYAHEDSKKILAITYNRPVNKDIEQWVKTNTKHNGKSVSVKTFCKLLWDILPANTRHREQMESTGKFKGSNHPDKVFAKLVLEGQINSALRFLSETSNGCVLTLTDDVMTQLKQKHPEPQPAKLGSVLFGPLNDEIPESVYSEINVEMVRQAALRTKGSGDPSGVDANGFRRMLACKSFKQSSTRLCEAIARMTKTLCTQYIDPTTIEALIASRLIPLDKYEGVVRPIGVGEVIRRISAKCVMSFAKKDVVEASGSLQLCAGQKSGSEAAIHPV</sequence>